<keyword evidence="1" id="KW-1133">Transmembrane helix</keyword>
<reference evidence="2" key="1">
    <citation type="submission" date="2021-04" db="EMBL/GenBank/DDBJ databases">
        <authorList>
            <person name="Tunstrom K."/>
        </authorList>
    </citation>
    <scope>NUCLEOTIDE SEQUENCE</scope>
</reference>
<feature type="transmembrane region" description="Helical" evidence="1">
    <location>
        <begin position="378"/>
        <end position="399"/>
    </location>
</feature>
<dbReference type="AlphaFoldDB" id="A0A8S3XJ92"/>
<keyword evidence="3" id="KW-1185">Reference proteome</keyword>
<dbReference type="Proteomes" id="UP000691718">
    <property type="component" value="Unassembled WGS sequence"/>
</dbReference>
<comment type="caution">
    <text evidence="2">The sequence shown here is derived from an EMBL/GenBank/DDBJ whole genome shotgun (WGS) entry which is preliminary data.</text>
</comment>
<dbReference type="OrthoDB" id="7457888at2759"/>
<sequence>MGKLSLFLKSPFEVDVAAEWTDVAAKLFNLSKPSLQMEIIDLQEDVSLQIYKTVSTEEFWVKHVPVKYENCKKLAINLATMFGSTYSIITHWFEKGSEVTYVDISYNNNELIKSVHEMKYVSVISRTTKKKVLYQNEGYMITAKNLRVFKDEFMFLLMEEGWKPDVYFLIVFKEIELSEINDVLKILLHYHVFKVLVINGASNADVYTYNPFENYGCGKVFTRTISYGKCAKANITKSFFLKPVTGLKNCTFEVGFYNLPPYVINPNKDQRKEKLIGIDQYVLQTLSELEQFKVIYTYKFNPGEFSGIGDDMRASGPLSFIQKGDIEIMIGGYHLMHKRSEAFGYLYGHHSENDGLIIVVKKAGLVSNFKNTYIEFNAVVWTLLGVAFILFFVVFVKIFDIRDKCGTILVMWNVFFQHGFKHWVIS</sequence>
<evidence type="ECO:0000313" key="3">
    <source>
        <dbReference type="Proteomes" id="UP000691718"/>
    </source>
</evidence>
<name>A0A8S3XJ92_PARAO</name>
<keyword evidence="1" id="KW-0472">Membrane</keyword>
<evidence type="ECO:0000313" key="2">
    <source>
        <dbReference type="EMBL" id="CAG5029051.1"/>
    </source>
</evidence>
<evidence type="ECO:0000256" key="1">
    <source>
        <dbReference type="SAM" id="Phobius"/>
    </source>
</evidence>
<proteinExistence type="predicted"/>
<accession>A0A8S3XJ92</accession>
<dbReference type="EMBL" id="CAJQZP010001201">
    <property type="protein sequence ID" value="CAG5029051.1"/>
    <property type="molecule type" value="Genomic_DNA"/>
</dbReference>
<keyword evidence="1" id="KW-0812">Transmembrane</keyword>
<protein>
    <submittedName>
        <fullName evidence="2">(apollo) hypothetical protein</fullName>
    </submittedName>
</protein>
<gene>
    <name evidence="2" type="ORF">PAPOLLO_LOCUS19160</name>
</gene>
<organism evidence="2 3">
    <name type="scientific">Parnassius apollo</name>
    <name type="common">Apollo butterfly</name>
    <name type="synonym">Papilio apollo</name>
    <dbReference type="NCBI Taxonomy" id="110799"/>
    <lineage>
        <taxon>Eukaryota</taxon>
        <taxon>Metazoa</taxon>
        <taxon>Ecdysozoa</taxon>
        <taxon>Arthropoda</taxon>
        <taxon>Hexapoda</taxon>
        <taxon>Insecta</taxon>
        <taxon>Pterygota</taxon>
        <taxon>Neoptera</taxon>
        <taxon>Endopterygota</taxon>
        <taxon>Lepidoptera</taxon>
        <taxon>Glossata</taxon>
        <taxon>Ditrysia</taxon>
        <taxon>Papilionoidea</taxon>
        <taxon>Papilionidae</taxon>
        <taxon>Parnassiinae</taxon>
        <taxon>Parnassini</taxon>
        <taxon>Parnassius</taxon>
        <taxon>Parnassius</taxon>
    </lineage>
</organism>